<keyword evidence="4" id="KW-1185">Reference proteome</keyword>
<organism evidence="3 4">
    <name type="scientific">Kitasatospora cineracea</name>
    <dbReference type="NCBI Taxonomy" id="88074"/>
    <lineage>
        <taxon>Bacteria</taxon>
        <taxon>Bacillati</taxon>
        <taxon>Actinomycetota</taxon>
        <taxon>Actinomycetes</taxon>
        <taxon>Kitasatosporales</taxon>
        <taxon>Streptomycetaceae</taxon>
        <taxon>Kitasatospora</taxon>
    </lineage>
</organism>
<evidence type="ECO:0000256" key="1">
    <source>
        <dbReference type="SAM" id="SignalP"/>
    </source>
</evidence>
<dbReference type="Gene3D" id="3.40.50.1820">
    <property type="entry name" value="alpha/beta hydrolase"/>
    <property type="match status" value="1"/>
</dbReference>
<dbReference type="Proteomes" id="UP000266906">
    <property type="component" value="Unassembled WGS sequence"/>
</dbReference>
<dbReference type="PANTHER" id="PTHR32015">
    <property type="entry name" value="FASTING INDUCED LIPASE"/>
    <property type="match status" value="1"/>
</dbReference>
<dbReference type="InterPro" id="IPR029058">
    <property type="entry name" value="AB_hydrolase_fold"/>
</dbReference>
<dbReference type="EMBL" id="RJVJ01000001">
    <property type="protein sequence ID" value="ROR46734.1"/>
    <property type="molecule type" value="Genomic_DNA"/>
</dbReference>
<gene>
    <name evidence="3" type="ORF">EDD38_5284</name>
    <name evidence="2" type="ORF">EDD39_5019</name>
</gene>
<dbReference type="Pfam" id="PF01674">
    <property type="entry name" value="Lipase_2"/>
    <property type="match status" value="1"/>
</dbReference>
<dbReference type="RefSeq" id="WP_123559526.1">
    <property type="nucleotide sequence ID" value="NZ_RJVJ01000001.1"/>
</dbReference>
<dbReference type="OrthoDB" id="8871309at2"/>
<evidence type="ECO:0000313" key="3">
    <source>
        <dbReference type="EMBL" id="RPE36903.1"/>
    </source>
</evidence>
<evidence type="ECO:0000313" key="4">
    <source>
        <dbReference type="Proteomes" id="UP000266906"/>
    </source>
</evidence>
<dbReference type="GO" id="GO:0016042">
    <property type="term" value="P:lipid catabolic process"/>
    <property type="evidence" value="ECO:0007669"/>
    <property type="project" value="InterPro"/>
</dbReference>
<dbReference type="SUPFAM" id="SSF53474">
    <property type="entry name" value="alpha/beta-Hydrolases"/>
    <property type="match status" value="1"/>
</dbReference>
<dbReference type="AlphaFoldDB" id="A0A3N4RU62"/>
<dbReference type="InterPro" id="IPR002918">
    <property type="entry name" value="Lipase_EstA/Esterase_EstB"/>
</dbReference>
<dbReference type="EMBL" id="RKQG01000001">
    <property type="protein sequence ID" value="RPE36903.1"/>
    <property type="molecule type" value="Genomic_DNA"/>
</dbReference>
<feature type="signal peptide" evidence="1">
    <location>
        <begin position="1"/>
        <end position="21"/>
    </location>
</feature>
<feature type="chain" id="PRO_5044596198" evidence="1">
    <location>
        <begin position="22"/>
        <end position="314"/>
    </location>
</feature>
<proteinExistence type="predicted"/>
<keyword evidence="1" id="KW-0732">Signal</keyword>
<comment type="caution">
    <text evidence="3">The sequence shown here is derived from an EMBL/GenBank/DDBJ whole genome shotgun (WGS) entry which is preliminary data.</text>
</comment>
<dbReference type="GO" id="GO:0016298">
    <property type="term" value="F:lipase activity"/>
    <property type="evidence" value="ECO:0007669"/>
    <property type="project" value="TreeGrafter"/>
</dbReference>
<reference evidence="4 5" key="1">
    <citation type="submission" date="2018-11" db="EMBL/GenBank/DDBJ databases">
        <title>Sequencing the genomes of 1000 actinobacteria strains.</title>
        <authorList>
            <person name="Klenk H.-P."/>
        </authorList>
    </citation>
    <scope>NUCLEOTIDE SEQUENCE [LARGE SCALE GENOMIC DNA]</scope>
    <source>
        <strain evidence="2 5">DSM 44780</strain>
        <strain evidence="3 4">DSM 44781</strain>
    </source>
</reference>
<accession>A0A3N4RU62</accession>
<dbReference type="Proteomes" id="UP000267408">
    <property type="component" value="Unassembled WGS sequence"/>
</dbReference>
<evidence type="ECO:0000313" key="5">
    <source>
        <dbReference type="Proteomes" id="UP000267408"/>
    </source>
</evidence>
<dbReference type="PANTHER" id="PTHR32015:SF1">
    <property type="entry name" value="LIPASE"/>
    <property type="match status" value="1"/>
</dbReference>
<accession>A0A8G1URU7</accession>
<name>A0A3N4RU62_9ACTN</name>
<sequence>MRRNSVRVALLAALAAAGLLAAGTQPAAASGSRPVETHFSIGFVKGFFFPGSSPDGANDWSCRPSAAHPDPVVLVHGTLENQNDNWGGAAPLLANQGYCVYAFNYGGPSAGSPIQGTGSIADGARTMAAFVDRVLAATGAAKVDVVGHSQGGMLPRYYLKNLGGAAKVGKLVALAPSNYGTTLDGITELGRRLGILEPANDFLSVPCQACVEQEIGSPFLTALNAGGGTVPGVEYTVIATEYDEVVTPYTNSFLPPGPHVTNILLQDQCGLDATDHLEIGYDPVALTDVLNALDPAHPRAVPCQVVLPVTGPLL</sequence>
<protein>
    <submittedName>
        <fullName evidence="3">Lipase (Class 2)</fullName>
    </submittedName>
</protein>
<evidence type="ECO:0000313" key="2">
    <source>
        <dbReference type="EMBL" id="ROR46734.1"/>
    </source>
</evidence>